<dbReference type="Proteomes" id="UP000185494">
    <property type="component" value="Chromosome 1"/>
</dbReference>
<proteinExistence type="predicted"/>
<feature type="domain" description="PAS" evidence="1">
    <location>
        <begin position="82"/>
        <end position="155"/>
    </location>
</feature>
<dbReference type="InterPro" id="IPR001633">
    <property type="entry name" value="EAL_dom"/>
</dbReference>
<accession>A0A1L7AHY0</accession>
<evidence type="ECO:0000259" key="1">
    <source>
        <dbReference type="PROSITE" id="PS50112"/>
    </source>
</evidence>
<dbReference type="InterPro" id="IPR000014">
    <property type="entry name" value="PAS"/>
</dbReference>
<dbReference type="InterPro" id="IPR029787">
    <property type="entry name" value="Nucleotide_cyclase"/>
</dbReference>
<dbReference type="SMART" id="SM00091">
    <property type="entry name" value="PAS"/>
    <property type="match status" value="1"/>
</dbReference>
<dbReference type="InterPro" id="IPR035919">
    <property type="entry name" value="EAL_sf"/>
</dbReference>
<evidence type="ECO:0000313" key="6">
    <source>
        <dbReference type="Proteomes" id="UP000185494"/>
    </source>
</evidence>
<dbReference type="InterPro" id="IPR000160">
    <property type="entry name" value="GGDEF_dom"/>
</dbReference>
<dbReference type="Gene3D" id="3.30.450.20">
    <property type="entry name" value="PAS domain"/>
    <property type="match status" value="1"/>
</dbReference>
<dbReference type="PROSITE" id="PS50887">
    <property type="entry name" value="GGDEF"/>
    <property type="match status" value="1"/>
</dbReference>
<dbReference type="SUPFAM" id="SSF55073">
    <property type="entry name" value="Nucleotide cyclase"/>
    <property type="match status" value="1"/>
</dbReference>
<dbReference type="Gene3D" id="3.20.20.450">
    <property type="entry name" value="EAL domain"/>
    <property type="match status" value="1"/>
</dbReference>
<dbReference type="CDD" id="cd01948">
    <property type="entry name" value="EAL"/>
    <property type="match status" value="1"/>
</dbReference>
<evidence type="ECO:0000259" key="4">
    <source>
        <dbReference type="PROSITE" id="PS50887"/>
    </source>
</evidence>
<dbReference type="SUPFAM" id="SSF141868">
    <property type="entry name" value="EAL domain-like"/>
    <property type="match status" value="1"/>
</dbReference>
<feature type="domain" description="PAC" evidence="2">
    <location>
        <begin position="159"/>
        <end position="211"/>
    </location>
</feature>
<organism evidence="5 6">
    <name type="scientific">Roseomonas gilardii</name>
    <dbReference type="NCBI Taxonomy" id="257708"/>
    <lineage>
        <taxon>Bacteria</taxon>
        <taxon>Pseudomonadati</taxon>
        <taxon>Pseudomonadota</taxon>
        <taxon>Alphaproteobacteria</taxon>
        <taxon>Acetobacterales</taxon>
        <taxon>Roseomonadaceae</taxon>
        <taxon>Roseomonas</taxon>
    </lineage>
</organism>
<dbReference type="PROSITE" id="PS50112">
    <property type="entry name" value="PAS"/>
    <property type="match status" value="1"/>
</dbReference>
<feature type="domain" description="GGDEF" evidence="4">
    <location>
        <begin position="229"/>
        <end position="364"/>
    </location>
</feature>
<dbReference type="InterPro" id="IPR035965">
    <property type="entry name" value="PAS-like_dom_sf"/>
</dbReference>
<dbReference type="PANTHER" id="PTHR33121:SF70">
    <property type="entry name" value="SIGNALING PROTEIN YKOW"/>
    <property type="match status" value="1"/>
</dbReference>
<feature type="domain" description="EAL" evidence="3">
    <location>
        <begin position="373"/>
        <end position="629"/>
    </location>
</feature>
<dbReference type="InterPro" id="IPR000700">
    <property type="entry name" value="PAS-assoc_C"/>
</dbReference>
<dbReference type="SMART" id="SM00267">
    <property type="entry name" value="GGDEF"/>
    <property type="match status" value="1"/>
</dbReference>
<dbReference type="Gene3D" id="3.30.70.270">
    <property type="match status" value="1"/>
</dbReference>
<dbReference type="SMART" id="SM00086">
    <property type="entry name" value="PAC"/>
    <property type="match status" value="1"/>
</dbReference>
<dbReference type="NCBIfam" id="TIGR00229">
    <property type="entry name" value="sensory_box"/>
    <property type="match status" value="1"/>
</dbReference>
<dbReference type="InterPro" id="IPR043128">
    <property type="entry name" value="Rev_trsase/Diguanyl_cyclase"/>
</dbReference>
<dbReference type="STRING" id="257708.RGI145_16185"/>
<protein>
    <submittedName>
        <fullName evidence="5">Uncharacterized protein</fullName>
    </submittedName>
</protein>
<dbReference type="KEGG" id="rgi:RGI145_16185"/>
<dbReference type="InterPro" id="IPR013655">
    <property type="entry name" value="PAS_fold_3"/>
</dbReference>
<dbReference type="SMART" id="SM00052">
    <property type="entry name" value="EAL"/>
    <property type="match status" value="1"/>
</dbReference>
<reference evidence="5 6" key="1">
    <citation type="submission" date="2016-05" db="EMBL/GenBank/DDBJ databases">
        <title>Complete Genome and Methylome Analysis of Psychrotrophic Bacterial Isolates from Antarctic Lake Untersee.</title>
        <authorList>
            <person name="Fomenkov A."/>
            <person name="Akimov V.N."/>
            <person name="Vasilyeva L.V."/>
            <person name="Andersen D."/>
            <person name="Vincze T."/>
            <person name="Roberts R.J."/>
        </authorList>
    </citation>
    <scope>NUCLEOTIDE SEQUENCE [LARGE SCALE GENOMIC DNA]</scope>
    <source>
        <strain evidence="5 6">U14-5</strain>
    </source>
</reference>
<evidence type="ECO:0000259" key="2">
    <source>
        <dbReference type="PROSITE" id="PS50113"/>
    </source>
</evidence>
<dbReference type="PANTHER" id="PTHR33121">
    <property type="entry name" value="CYCLIC DI-GMP PHOSPHODIESTERASE PDEF"/>
    <property type="match status" value="1"/>
</dbReference>
<evidence type="ECO:0000259" key="3">
    <source>
        <dbReference type="PROSITE" id="PS50883"/>
    </source>
</evidence>
<dbReference type="CDD" id="cd00130">
    <property type="entry name" value="PAS"/>
    <property type="match status" value="1"/>
</dbReference>
<dbReference type="GO" id="GO:0071111">
    <property type="term" value="F:cyclic-guanylate-specific phosphodiesterase activity"/>
    <property type="evidence" value="ECO:0007669"/>
    <property type="project" value="InterPro"/>
</dbReference>
<dbReference type="InterPro" id="IPR050706">
    <property type="entry name" value="Cyclic-di-GMP_PDE-like"/>
</dbReference>
<dbReference type="Pfam" id="PF00563">
    <property type="entry name" value="EAL"/>
    <property type="match status" value="1"/>
</dbReference>
<name>A0A1L7AHY0_9PROT</name>
<dbReference type="EMBL" id="CP015583">
    <property type="protein sequence ID" value="APT58416.1"/>
    <property type="molecule type" value="Genomic_DNA"/>
</dbReference>
<dbReference type="RefSeq" id="WP_075799179.1">
    <property type="nucleotide sequence ID" value="NZ_CP015583.1"/>
</dbReference>
<dbReference type="PROSITE" id="PS50883">
    <property type="entry name" value="EAL"/>
    <property type="match status" value="1"/>
</dbReference>
<dbReference type="SUPFAM" id="SSF55785">
    <property type="entry name" value="PYP-like sensor domain (PAS domain)"/>
    <property type="match status" value="1"/>
</dbReference>
<dbReference type="PROSITE" id="PS50113">
    <property type="entry name" value="PAC"/>
    <property type="match status" value="1"/>
</dbReference>
<gene>
    <name evidence="5" type="ORF">RGI145_16185</name>
</gene>
<dbReference type="InterPro" id="IPR001610">
    <property type="entry name" value="PAC"/>
</dbReference>
<dbReference type="Pfam" id="PF08447">
    <property type="entry name" value="PAS_3"/>
    <property type="match status" value="1"/>
</dbReference>
<evidence type="ECO:0000313" key="5">
    <source>
        <dbReference type="EMBL" id="APT58416.1"/>
    </source>
</evidence>
<sequence>MNSRPEAASRDTETLAADVSHIADQLSLTVDGNFDLHVSCESEEVSVQKLSMMVNFLLDNVRRALAAQREVQENLEHLVAQRTAQLSLILEGSNDGVWVWDIAGQTLALSARWLAISGLAGLPTEGNSVSVWFDHVHSHDRAGLHDAIRRHLEGLLPHVEAEYRMRSADGTSRWMLCRGVCRRDQRGEPLMLAGTQTDITLRRHLDPATGQPNEQFLLDRLAEMQEEGRDATLVLLGFDGQAQLAEALAPAQTREFLRLLLQRLTQCLPLAVPMALLPGKSVGVILPGGATEALALTETILTRLCEEPIQPGGAERRWLSPRAGVVPLRDMTGHEADAILSAAWTALRHAREGRRRERIAVYDPAQRRQSEKDLADEVRLREALDHTRVEAFFQPLIHLLDGTLAGFEALARMRAEDGTAVSPAEFIPVAERTGLIAALGAQILEQALARLAEWRRQGLVDGRATMSVNLAAAQIADPHLPRDLATALRRHGLPASCLKVEVTETVLVEDLDMALESLNAVRALGVRVALDDFGTGYSSLSYLRRLPVDILKIDRSFVTDINALSDKCAITGTICALGRTLGLELVAEGIETEAEEEALRAMGVQYAQGYLYSRPMSGGDIPAMIPRMLREIGAREMWESHSRQHGRNRAAMPGGV</sequence>
<dbReference type="AlphaFoldDB" id="A0A1L7AHY0"/>